<keyword evidence="3" id="KW-1185">Reference proteome</keyword>
<name>A0A8S1DWC5_9INSE</name>
<organism evidence="2 3">
    <name type="scientific">Cloeon dipterum</name>
    <dbReference type="NCBI Taxonomy" id="197152"/>
    <lineage>
        <taxon>Eukaryota</taxon>
        <taxon>Metazoa</taxon>
        <taxon>Ecdysozoa</taxon>
        <taxon>Arthropoda</taxon>
        <taxon>Hexapoda</taxon>
        <taxon>Insecta</taxon>
        <taxon>Pterygota</taxon>
        <taxon>Palaeoptera</taxon>
        <taxon>Ephemeroptera</taxon>
        <taxon>Pisciforma</taxon>
        <taxon>Baetidae</taxon>
        <taxon>Cloeon</taxon>
    </lineage>
</organism>
<proteinExistence type="predicted"/>
<feature type="region of interest" description="Disordered" evidence="1">
    <location>
        <begin position="1"/>
        <end position="20"/>
    </location>
</feature>
<dbReference type="OrthoDB" id="6497308at2759"/>
<gene>
    <name evidence="2" type="ORF">CLODIP_2_CD05957</name>
</gene>
<feature type="region of interest" description="Disordered" evidence="1">
    <location>
        <begin position="566"/>
        <end position="594"/>
    </location>
</feature>
<dbReference type="EMBL" id="CADEPI010000469">
    <property type="protein sequence ID" value="CAB3386308.1"/>
    <property type="molecule type" value="Genomic_DNA"/>
</dbReference>
<comment type="caution">
    <text evidence="2">The sequence shown here is derived from an EMBL/GenBank/DDBJ whole genome shotgun (WGS) entry which is preliminary data.</text>
</comment>
<evidence type="ECO:0000313" key="2">
    <source>
        <dbReference type="EMBL" id="CAB3386308.1"/>
    </source>
</evidence>
<dbReference type="AlphaFoldDB" id="A0A8S1DWC5"/>
<accession>A0A8S1DWC5</accession>
<evidence type="ECO:0000313" key="3">
    <source>
        <dbReference type="Proteomes" id="UP000494165"/>
    </source>
</evidence>
<feature type="region of interest" description="Disordered" evidence="1">
    <location>
        <begin position="75"/>
        <end position="94"/>
    </location>
</feature>
<evidence type="ECO:0000256" key="1">
    <source>
        <dbReference type="SAM" id="MobiDB-lite"/>
    </source>
</evidence>
<dbReference type="Proteomes" id="UP000494165">
    <property type="component" value="Unassembled WGS sequence"/>
</dbReference>
<feature type="compositionally biased region" description="Polar residues" evidence="1">
    <location>
        <begin position="1"/>
        <end position="14"/>
    </location>
</feature>
<reference evidence="2 3" key="1">
    <citation type="submission" date="2020-04" db="EMBL/GenBank/DDBJ databases">
        <authorList>
            <person name="Alioto T."/>
            <person name="Alioto T."/>
            <person name="Gomez Garrido J."/>
        </authorList>
    </citation>
    <scope>NUCLEOTIDE SEQUENCE [LARGE SCALE GENOMIC DNA]</scope>
</reference>
<protein>
    <submittedName>
        <fullName evidence="2">Uncharacterized protein</fullName>
    </submittedName>
</protein>
<feature type="compositionally biased region" description="Low complexity" evidence="1">
    <location>
        <begin position="566"/>
        <end position="581"/>
    </location>
</feature>
<sequence>MANKQMQAAGSSVKNEPLDPSEAALVEKFKEAAKESIAKSNAQTASAANLMRINNGPANTIQHYFSPSAPVAARQAQDAIDDSSGGKQPAIDEDSRQGRFGWDVVKKTNVPYIVRTGQEKFCAVRIIESKVLVHYLAVLRPEVYSCTSIQSHYMTEAEARVFNDINNKHCDSAYGTTLFTNQDLIVTVSDLREFYHFLDMCVNKLCNDRSQAGDRCGFVRINGESVVPYTLSDKNQFVPLFYFEGETETLKQKAEKLGGWDLSYLKFCCKVQGIRNELFSSDLCKVISLDDIRSYFPPGTVFEDYWPTKGVDKASLIDTTKNQLKMATRVGAWAKPPTEPPPPQIVPAATASAAAAPRVVANGWNIRAGAQQQLHQFQTPAVIQQPQVARANMFPIGNLVYSNTQSVQNGQQTTFYSQAHSLQTGAAPQPPPLVRTASSSAMTLTANLRPSPSYPGNGTRQTVTNVITSSSRSTAGGSLLLNQQQPQNLLQQQPQNLLQQQQNPQTQSRYRVTPHASYQLQQVQLQRSQVPAPTVQRSTNMAPVAHRPLQQQLSNSSQLQISLRNQQQNAALQQQAANKQASSPPPLVPTNGISRASADAGLAQKLTQIEEVSIAPSTNHAPYKVQKALIDKTLTPCINAKPFNNSELMMTMSDLVAIFFPNTQLHNCRKLLQEVLRIELFKGNTLQMRALVEAGKASSINDVIPLVQVQDVIKFHKQISYVLGNKRPRVS</sequence>